<evidence type="ECO:0000313" key="2">
    <source>
        <dbReference type="EnsemblPlants" id="AET4Gv20636600.17"/>
    </source>
</evidence>
<keyword evidence="3" id="KW-1185">Reference proteome</keyword>
<reference evidence="2" key="4">
    <citation type="submission" date="2019-03" db="UniProtKB">
        <authorList>
            <consortium name="EnsemblPlants"/>
        </authorList>
    </citation>
    <scope>IDENTIFICATION</scope>
</reference>
<sequence length="56" mass="6451">MTTNLLTQVQARRQVLGQLQSSMALLFFLMCHGTRRLLVNRRMRVLLNPLPLLSLS</sequence>
<dbReference type="AlphaFoldDB" id="A0A453IPQ9"/>
<keyword evidence="1" id="KW-0472">Membrane</keyword>
<feature type="transmembrane region" description="Helical" evidence="1">
    <location>
        <begin position="15"/>
        <end position="34"/>
    </location>
</feature>
<evidence type="ECO:0000256" key="1">
    <source>
        <dbReference type="SAM" id="Phobius"/>
    </source>
</evidence>
<dbReference type="EnsemblPlants" id="AET4Gv20636600.17">
    <property type="protein sequence ID" value="AET4Gv20636600.17"/>
    <property type="gene ID" value="AET4Gv20636600"/>
</dbReference>
<dbReference type="Gramene" id="AET4Gv20636600.17">
    <property type="protein sequence ID" value="AET4Gv20636600.17"/>
    <property type="gene ID" value="AET4Gv20636600"/>
</dbReference>
<reference evidence="3" key="2">
    <citation type="journal article" date="2017" name="Nat. Plants">
        <title>The Aegilops tauschii genome reveals multiple impacts of transposons.</title>
        <authorList>
            <person name="Zhao G."/>
            <person name="Zou C."/>
            <person name="Li K."/>
            <person name="Wang K."/>
            <person name="Li T."/>
            <person name="Gao L."/>
            <person name="Zhang X."/>
            <person name="Wang H."/>
            <person name="Yang Z."/>
            <person name="Liu X."/>
            <person name="Jiang W."/>
            <person name="Mao L."/>
            <person name="Kong X."/>
            <person name="Jiao Y."/>
            <person name="Jia J."/>
        </authorList>
    </citation>
    <scope>NUCLEOTIDE SEQUENCE [LARGE SCALE GENOMIC DNA]</scope>
    <source>
        <strain evidence="3">cv. AL8/78</strain>
    </source>
</reference>
<keyword evidence="1" id="KW-1133">Transmembrane helix</keyword>
<reference evidence="2" key="3">
    <citation type="journal article" date="2017" name="Nature">
        <title>Genome sequence of the progenitor of the wheat D genome Aegilops tauschii.</title>
        <authorList>
            <person name="Luo M.C."/>
            <person name="Gu Y.Q."/>
            <person name="Puiu D."/>
            <person name="Wang H."/>
            <person name="Twardziok S.O."/>
            <person name="Deal K.R."/>
            <person name="Huo N."/>
            <person name="Zhu T."/>
            <person name="Wang L."/>
            <person name="Wang Y."/>
            <person name="McGuire P.E."/>
            <person name="Liu S."/>
            <person name="Long H."/>
            <person name="Ramasamy R.K."/>
            <person name="Rodriguez J.C."/>
            <person name="Van S.L."/>
            <person name="Yuan L."/>
            <person name="Wang Z."/>
            <person name="Xia Z."/>
            <person name="Xiao L."/>
            <person name="Anderson O.D."/>
            <person name="Ouyang S."/>
            <person name="Liang Y."/>
            <person name="Zimin A.V."/>
            <person name="Pertea G."/>
            <person name="Qi P."/>
            <person name="Bennetzen J.L."/>
            <person name="Dai X."/>
            <person name="Dawson M.W."/>
            <person name="Muller H.G."/>
            <person name="Kugler K."/>
            <person name="Rivarola-Duarte L."/>
            <person name="Spannagl M."/>
            <person name="Mayer K.F.X."/>
            <person name="Lu F.H."/>
            <person name="Bevan M.W."/>
            <person name="Leroy P."/>
            <person name="Li P."/>
            <person name="You F.M."/>
            <person name="Sun Q."/>
            <person name="Liu Z."/>
            <person name="Lyons E."/>
            <person name="Wicker T."/>
            <person name="Salzberg S.L."/>
            <person name="Devos K.M."/>
            <person name="Dvorak J."/>
        </authorList>
    </citation>
    <scope>NUCLEOTIDE SEQUENCE [LARGE SCALE GENOMIC DNA]</scope>
    <source>
        <strain evidence="2">cv. AL8/78</strain>
    </source>
</reference>
<organism evidence="2 3">
    <name type="scientific">Aegilops tauschii subsp. strangulata</name>
    <name type="common">Goatgrass</name>
    <dbReference type="NCBI Taxonomy" id="200361"/>
    <lineage>
        <taxon>Eukaryota</taxon>
        <taxon>Viridiplantae</taxon>
        <taxon>Streptophyta</taxon>
        <taxon>Embryophyta</taxon>
        <taxon>Tracheophyta</taxon>
        <taxon>Spermatophyta</taxon>
        <taxon>Magnoliopsida</taxon>
        <taxon>Liliopsida</taxon>
        <taxon>Poales</taxon>
        <taxon>Poaceae</taxon>
        <taxon>BOP clade</taxon>
        <taxon>Pooideae</taxon>
        <taxon>Triticodae</taxon>
        <taxon>Triticeae</taxon>
        <taxon>Triticinae</taxon>
        <taxon>Aegilops</taxon>
    </lineage>
</organism>
<accession>A0A453IPQ9</accession>
<reference evidence="2" key="5">
    <citation type="journal article" date="2021" name="G3 (Bethesda)">
        <title>Aegilops tauschii genome assembly Aet v5.0 features greater sequence contiguity and improved annotation.</title>
        <authorList>
            <person name="Wang L."/>
            <person name="Zhu T."/>
            <person name="Rodriguez J.C."/>
            <person name="Deal K.R."/>
            <person name="Dubcovsky J."/>
            <person name="McGuire P.E."/>
            <person name="Lux T."/>
            <person name="Spannagl M."/>
            <person name="Mayer K.F.X."/>
            <person name="Baldrich P."/>
            <person name="Meyers B.C."/>
            <person name="Huo N."/>
            <person name="Gu Y.Q."/>
            <person name="Zhou H."/>
            <person name="Devos K.M."/>
            <person name="Bennetzen J.L."/>
            <person name="Unver T."/>
            <person name="Budak H."/>
            <person name="Gulick P.J."/>
            <person name="Galiba G."/>
            <person name="Kalapos B."/>
            <person name="Nelson D.R."/>
            <person name="Li P."/>
            <person name="You F.M."/>
            <person name="Luo M.C."/>
            <person name="Dvorak J."/>
        </authorList>
    </citation>
    <scope>NUCLEOTIDE SEQUENCE [LARGE SCALE GENOMIC DNA]</scope>
    <source>
        <strain evidence="2">cv. AL8/78</strain>
    </source>
</reference>
<dbReference type="Proteomes" id="UP000015105">
    <property type="component" value="Chromosome 4D"/>
</dbReference>
<name>A0A453IPQ9_AEGTS</name>
<protein>
    <submittedName>
        <fullName evidence="2">Uncharacterized protein</fullName>
    </submittedName>
</protein>
<keyword evidence="1" id="KW-0812">Transmembrane</keyword>
<proteinExistence type="predicted"/>
<reference evidence="3" key="1">
    <citation type="journal article" date="2014" name="Science">
        <title>Ancient hybridizations among the ancestral genomes of bread wheat.</title>
        <authorList>
            <consortium name="International Wheat Genome Sequencing Consortium,"/>
            <person name="Marcussen T."/>
            <person name="Sandve S.R."/>
            <person name="Heier L."/>
            <person name="Spannagl M."/>
            <person name="Pfeifer M."/>
            <person name="Jakobsen K.S."/>
            <person name="Wulff B.B."/>
            <person name="Steuernagel B."/>
            <person name="Mayer K.F."/>
            <person name="Olsen O.A."/>
        </authorList>
    </citation>
    <scope>NUCLEOTIDE SEQUENCE [LARGE SCALE GENOMIC DNA]</scope>
    <source>
        <strain evidence="3">cv. AL8/78</strain>
    </source>
</reference>
<evidence type="ECO:0000313" key="3">
    <source>
        <dbReference type="Proteomes" id="UP000015105"/>
    </source>
</evidence>